<dbReference type="Gene3D" id="3.40.50.1000">
    <property type="entry name" value="HAD superfamily/HAD-like"/>
    <property type="match status" value="1"/>
</dbReference>
<comment type="caution">
    <text evidence="1">The sequence shown here is derived from an EMBL/GenBank/DDBJ whole genome shotgun (WGS) entry which is preliminary data.</text>
</comment>
<dbReference type="InterPro" id="IPR036412">
    <property type="entry name" value="HAD-like_sf"/>
</dbReference>
<dbReference type="InterPro" id="IPR023214">
    <property type="entry name" value="HAD_sf"/>
</dbReference>
<dbReference type="Pfam" id="PF13419">
    <property type="entry name" value="HAD_2"/>
    <property type="match status" value="1"/>
</dbReference>
<dbReference type="InterPro" id="IPR041492">
    <property type="entry name" value="HAD_2"/>
</dbReference>
<dbReference type="Gene3D" id="1.10.150.240">
    <property type="entry name" value="Putative phosphatase, domain 2"/>
    <property type="match status" value="1"/>
</dbReference>
<dbReference type="SFLD" id="SFLDS00003">
    <property type="entry name" value="Haloacid_Dehalogenase"/>
    <property type="match status" value="1"/>
</dbReference>
<dbReference type="GO" id="GO:0008967">
    <property type="term" value="F:phosphoglycolate phosphatase activity"/>
    <property type="evidence" value="ECO:0007669"/>
    <property type="project" value="TreeGrafter"/>
</dbReference>
<gene>
    <name evidence="1" type="ORF">UT84_C0018G0008</name>
</gene>
<dbReference type="SUPFAM" id="SSF56784">
    <property type="entry name" value="HAD-like"/>
    <property type="match status" value="1"/>
</dbReference>
<dbReference type="NCBIfam" id="TIGR01549">
    <property type="entry name" value="HAD-SF-IA-v1"/>
    <property type="match status" value="1"/>
</dbReference>
<reference evidence="1 2" key="1">
    <citation type="journal article" date="2015" name="Nature">
        <title>rRNA introns, odd ribosomes, and small enigmatic genomes across a large radiation of phyla.</title>
        <authorList>
            <person name="Brown C.T."/>
            <person name="Hug L.A."/>
            <person name="Thomas B.C."/>
            <person name="Sharon I."/>
            <person name="Castelle C.J."/>
            <person name="Singh A."/>
            <person name="Wilkins M.J."/>
            <person name="Williams K.H."/>
            <person name="Banfield J.F."/>
        </authorList>
    </citation>
    <scope>NUCLEOTIDE SEQUENCE [LARGE SCALE GENOMIC DNA]</scope>
</reference>
<name>A0A0G0UI59_9BACT</name>
<dbReference type="InterPro" id="IPR050155">
    <property type="entry name" value="HAD-like_hydrolase_sf"/>
</dbReference>
<sequence>MIKAVLFDFDDTLVKTKEIRYEALKEAGKTFFNLNITDKDIDKHWGKPFNQFISGVFNNLEDAETLTQKYKSIVHKYPNKPFPKTKSVLNKLSRKYLLGIISASNPELILSGLENVGINKETFFFIQSSEDTNIHKPNPQVFIPSLIKLKSKGIGKTEVIYVGDAIDDYSSAVNAGFYFCCIANRTVDESVFTKQNIPYITDFEKLPKYIEELVNGKS</sequence>
<organism evidence="1 2">
    <name type="scientific">Candidatus Curtissbacteria bacterium GW2011_GWA1_40_16</name>
    <dbReference type="NCBI Taxonomy" id="1618405"/>
    <lineage>
        <taxon>Bacteria</taxon>
        <taxon>Candidatus Curtissiibacteriota</taxon>
    </lineage>
</organism>
<dbReference type="GO" id="GO:0006281">
    <property type="term" value="P:DNA repair"/>
    <property type="evidence" value="ECO:0007669"/>
    <property type="project" value="TreeGrafter"/>
</dbReference>
<dbReference type="InterPro" id="IPR023198">
    <property type="entry name" value="PGP-like_dom2"/>
</dbReference>
<dbReference type="PANTHER" id="PTHR43434:SF1">
    <property type="entry name" value="PHOSPHOGLYCOLATE PHOSPHATASE"/>
    <property type="match status" value="1"/>
</dbReference>
<dbReference type="EMBL" id="LBYI01000018">
    <property type="protein sequence ID" value="KKR49852.1"/>
    <property type="molecule type" value="Genomic_DNA"/>
</dbReference>
<dbReference type="InterPro" id="IPR006439">
    <property type="entry name" value="HAD-SF_hydro_IA"/>
</dbReference>
<protein>
    <submittedName>
        <fullName evidence="1">Phosphatase</fullName>
    </submittedName>
</protein>
<dbReference type="GO" id="GO:0005829">
    <property type="term" value="C:cytosol"/>
    <property type="evidence" value="ECO:0007669"/>
    <property type="project" value="TreeGrafter"/>
</dbReference>
<dbReference type="PANTHER" id="PTHR43434">
    <property type="entry name" value="PHOSPHOGLYCOLATE PHOSPHATASE"/>
    <property type="match status" value="1"/>
</dbReference>
<dbReference type="AlphaFoldDB" id="A0A0G0UI59"/>
<dbReference type="Proteomes" id="UP000034531">
    <property type="component" value="Unassembled WGS sequence"/>
</dbReference>
<proteinExistence type="predicted"/>
<evidence type="ECO:0000313" key="2">
    <source>
        <dbReference type="Proteomes" id="UP000034531"/>
    </source>
</evidence>
<evidence type="ECO:0000313" key="1">
    <source>
        <dbReference type="EMBL" id="KKR49852.1"/>
    </source>
</evidence>
<accession>A0A0G0UI59</accession>
<dbReference type="SFLD" id="SFLDG01129">
    <property type="entry name" value="C1.5:_HAD__Beta-PGM__Phosphata"/>
    <property type="match status" value="1"/>
</dbReference>